<evidence type="ECO:0000313" key="3">
    <source>
        <dbReference type="Proteomes" id="UP001065174"/>
    </source>
</evidence>
<keyword evidence="1" id="KW-0732">Signal</keyword>
<gene>
    <name evidence="2" type="ORF">N6H18_13450</name>
</gene>
<sequence length="179" mass="19938">MKVKILCLATFLFAGITCYAQYKDNGINLASICTPPNCIYSALRNSVEHPFDSTPQWTMNHVEFAFKNTGNYLVTGDLAIIGEELGAVINIEIDFFDESDQLVTSVNTGKFEFYAELGNAEPVVISGEITDELAAKVSFVNMKVLSSKLVPYYEITSDCYNPCKENLLNESIKEFKKSK</sequence>
<dbReference type="EMBL" id="CP106679">
    <property type="protein sequence ID" value="UXP31355.1"/>
    <property type="molecule type" value="Genomic_DNA"/>
</dbReference>
<dbReference type="Proteomes" id="UP001065174">
    <property type="component" value="Chromosome"/>
</dbReference>
<evidence type="ECO:0000256" key="1">
    <source>
        <dbReference type="SAM" id="SignalP"/>
    </source>
</evidence>
<dbReference type="RefSeq" id="WP_262308794.1">
    <property type="nucleotide sequence ID" value="NZ_CP106679.1"/>
</dbReference>
<reference evidence="2" key="1">
    <citation type="submission" date="2022-09" db="EMBL/GenBank/DDBJ databases">
        <title>Comparative genomics and taxonomic characterization of three novel marine species of genus Reichenbachiella exhibiting antioxidant and polysaccharide degradation activities.</title>
        <authorList>
            <person name="Muhammad N."/>
            <person name="Lee Y.-J."/>
            <person name="Ko J."/>
            <person name="Kim S.-G."/>
        </authorList>
    </citation>
    <scope>NUCLEOTIDE SEQUENCE</scope>
    <source>
        <strain evidence="2">BKB1-1</strain>
    </source>
</reference>
<organism evidence="2 3">
    <name type="scientific">Reichenbachiella agarivorans</name>
    <dbReference type="NCBI Taxonomy" id="2979464"/>
    <lineage>
        <taxon>Bacteria</taxon>
        <taxon>Pseudomonadati</taxon>
        <taxon>Bacteroidota</taxon>
        <taxon>Cytophagia</taxon>
        <taxon>Cytophagales</taxon>
        <taxon>Reichenbachiellaceae</taxon>
        <taxon>Reichenbachiella</taxon>
    </lineage>
</organism>
<name>A0ABY6CLF8_9BACT</name>
<keyword evidence="3" id="KW-1185">Reference proteome</keyword>
<feature type="chain" id="PRO_5045111044" evidence="1">
    <location>
        <begin position="23"/>
        <end position="179"/>
    </location>
</feature>
<evidence type="ECO:0000313" key="2">
    <source>
        <dbReference type="EMBL" id="UXP31355.1"/>
    </source>
</evidence>
<protein>
    <submittedName>
        <fullName evidence="2">Uncharacterized protein</fullName>
    </submittedName>
</protein>
<proteinExistence type="predicted"/>
<feature type="signal peptide" evidence="1">
    <location>
        <begin position="1"/>
        <end position="22"/>
    </location>
</feature>
<accession>A0ABY6CLF8</accession>